<dbReference type="AlphaFoldDB" id="A0A5P9P9Z3"/>
<evidence type="ECO:0008006" key="3">
    <source>
        <dbReference type="Google" id="ProtNLM"/>
    </source>
</evidence>
<dbReference type="GeneID" id="42303238"/>
<accession>A0A5P9P9Z3</accession>
<gene>
    <name evidence="1" type="ORF">GCU68_19460</name>
</gene>
<dbReference type="OrthoDB" id="205201at2157"/>
<keyword evidence="1" id="KW-0614">Plasmid</keyword>
<sequence length="917" mass="101614">MRRREMIVGSGTVAAVALSGYTAAAADDADGDGQTTLSSDLETVLELVPAESTLDTKYRRLHYVHVEEIDEDELEYETRQILDHVSAVDSAVDSESVSSAVSAVAGDGSVRLSAVTGSFDQPDAGDADEDGDWRIGTLDDGDAFAAADEQLVVVSGSESTDIAETVAESAQDDADSVLVSPEVTEHVFDRLESQAYVVFLPNLEDDLHIDFDGTVQSIGVGFAQSPTVRSGTTESEYVLELASDADVDDEWLLERLERIERGEFVETTVDRDHSNDIVHVEAVVDQPPERDRAAAPDARVRAHADADEGIVTIEHTDGESIETANLEVWMDGELADEQLDDDYEAFSEGDTFELETGPIADVGLRWFDEAEDVYYYYETVLVGRDSFELDYDVDTDTVEFTYVGELEADSDRLELIHQADNEASPPTREEIQLDSESLTTGETMTVDDVSLGDRITLELSTPANPNRGQRPLVRFRVRPPRVHLSQRPDSVVARYWDDHERDADTFRVLVDDEPGDVQFADVTETLTNGDEIDLGDVEHGASVVIEWLEPDDPIVIEESVIRPSTRIDLTYDDADGTVTVDHVDGDRIETDDLELRIDDEPADSQPADEYDTFKPGDEMTIDVEPFSRVELVWTVDDETEHRLGHTTAGRESFDATYDPDSGAVELVYTGEQPADPEPLSVEHRNDGQFDGDRRQALFAQEHDTLNTGDGIVIDDVGVDDRITVMLIQEGENYVSHRSIFNFTPEPRFAFTFDEREDGIVAIYRGQIDRDAAHFEVLSDGEPTAVQPSDQHDTLTADDEVELGAFDTGTELSVQWVVPDEPREIRNHVIVPDAEFEVEYRAAAEELTIEHAGGDEIDADELGVVVEPIHTEPMEWDDDETVTEGDTTTIDLEGSRDPGMVAIVFRERNTITYQRINN</sequence>
<organism evidence="1 2">
    <name type="scientific">Natronorubrum aibiense</name>
    <dbReference type="NCBI Taxonomy" id="348826"/>
    <lineage>
        <taxon>Archaea</taxon>
        <taxon>Methanobacteriati</taxon>
        <taxon>Methanobacteriota</taxon>
        <taxon>Stenosarchaea group</taxon>
        <taxon>Halobacteria</taxon>
        <taxon>Halobacteriales</taxon>
        <taxon>Natrialbaceae</taxon>
        <taxon>Natronorubrum</taxon>
    </lineage>
</organism>
<evidence type="ECO:0000313" key="1">
    <source>
        <dbReference type="EMBL" id="QFU84700.1"/>
    </source>
</evidence>
<reference evidence="1 2" key="1">
    <citation type="journal article" date="2007" name="Int. J. Syst. Evol. Microbiol.">
        <title>Natronorubrum sulfidifaciens sp. nov., an extremely haloalkaliphilic archaeon isolated from Aiding salt lake in Xin-Jiang, China.</title>
        <authorList>
            <person name="Cui H.L."/>
            <person name="Tohty D."/>
            <person name="Liu H.C."/>
            <person name="Liu S.J."/>
            <person name="Oren A."/>
            <person name="Zhou P.J."/>
        </authorList>
    </citation>
    <scope>NUCLEOTIDE SEQUENCE [LARGE SCALE GENOMIC DNA]</scope>
    <source>
        <strain evidence="1 2">7-3</strain>
        <plasmid evidence="1">unnamed2</plasmid>
    </source>
</reference>
<keyword evidence="2" id="KW-1185">Reference proteome</keyword>
<dbReference type="RefSeq" id="WP_152944259.1">
    <property type="nucleotide sequence ID" value="NZ_CP045490.1"/>
</dbReference>
<geneLocation type="plasmid" evidence="1 2">
    <name>unnamed2</name>
</geneLocation>
<dbReference type="Proteomes" id="UP000326170">
    <property type="component" value="Plasmid unnamed2"/>
</dbReference>
<protein>
    <recommendedName>
        <fullName evidence="3">S-layer protein</fullName>
    </recommendedName>
</protein>
<dbReference type="EMBL" id="CP045490">
    <property type="protein sequence ID" value="QFU84700.1"/>
    <property type="molecule type" value="Genomic_DNA"/>
</dbReference>
<proteinExistence type="predicted"/>
<evidence type="ECO:0000313" key="2">
    <source>
        <dbReference type="Proteomes" id="UP000326170"/>
    </source>
</evidence>
<name>A0A5P9P9Z3_9EURY</name>
<dbReference type="KEGG" id="nas:GCU68_19460"/>